<reference evidence="3" key="2">
    <citation type="submission" date="2023-05" db="EMBL/GenBank/DDBJ databases">
        <authorList>
            <person name="Schelkunov M.I."/>
        </authorList>
    </citation>
    <scope>NUCLEOTIDE SEQUENCE</scope>
    <source>
        <strain evidence="3">Hsosn_3</strain>
        <tissue evidence="3">Leaf</tissue>
    </source>
</reference>
<protein>
    <submittedName>
        <fullName evidence="3">Uncharacterized protein</fullName>
    </submittedName>
</protein>
<gene>
    <name evidence="3" type="ORF">POM88_012758</name>
</gene>
<dbReference type="GO" id="GO:0016020">
    <property type="term" value="C:membrane"/>
    <property type="evidence" value="ECO:0007669"/>
    <property type="project" value="UniProtKB-SubCell"/>
</dbReference>
<keyword evidence="2" id="KW-0812">Transmembrane</keyword>
<comment type="subcellular location">
    <subcellularLocation>
        <location evidence="1">Membrane</location>
        <topology evidence="1">Single-pass type I membrane protein</topology>
    </subcellularLocation>
</comment>
<evidence type="ECO:0000256" key="2">
    <source>
        <dbReference type="SAM" id="Phobius"/>
    </source>
</evidence>
<keyword evidence="2" id="KW-0472">Membrane</keyword>
<reference evidence="3" key="1">
    <citation type="submission" date="2023-02" db="EMBL/GenBank/DDBJ databases">
        <title>Genome of toxic invasive species Heracleum sosnowskyi carries increased number of genes despite the absence of recent whole-genome duplications.</title>
        <authorList>
            <person name="Schelkunov M."/>
            <person name="Shtratnikova V."/>
            <person name="Makarenko M."/>
            <person name="Klepikova A."/>
            <person name="Omelchenko D."/>
            <person name="Novikova G."/>
            <person name="Obukhova E."/>
            <person name="Bogdanov V."/>
            <person name="Penin A."/>
            <person name="Logacheva M."/>
        </authorList>
    </citation>
    <scope>NUCLEOTIDE SEQUENCE</scope>
    <source>
        <strain evidence="3">Hsosn_3</strain>
        <tissue evidence="3">Leaf</tissue>
    </source>
</reference>
<evidence type="ECO:0000256" key="1">
    <source>
        <dbReference type="ARBA" id="ARBA00004479"/>
    </source>
</evidence>
<dbReference type="InterPro" id="IPR051824">
    <property type="entry name" value="LRR_Rcpt-Like_S/T_Kinase"/>
</dbReference>
<comment type="caution">
    <text evidence="3">The sequence shown here is derived from an EMBL/GenBank/DDBJ whole genome shotgun (WGS) entry which is preliminary data.</text>
</comment>
<proteinExistence type="predicted"/>
<dbReference type="EMBL" id="JAUIZM010000003">
    <property type="protein sequence ID" value="KAK1393702.1"/>
    <property type="molecule type" value="Genomic_DNA"/>
</dbReference>
<dbReference type="Proteomes" id="UP001237642">
    <property type="component" value="Unassembled WGS sequence"/>
</dbReference>
<keyword evidence="4" id="KW-1185">Reference proteome</keyword>
<dbReference type="PANTHER" id="PTHR48006:SF66">
    <property type="entry name" value="PROTEIN KINASE DOMAIN-CONTAINING PROTEIN"/>
    <property type="match status" value="1"/>
</dbReference>
<keyword evidence="2" id="KW-1133">Transmembrane helix</keyword>
<organism evidence="3 4">
    <name type="scientific">Heracleum sosnowskyi</name>
    <dbReference type="NCBI Taxonomy" id="360622"/>
    <lineage>
        <taxon>Eukaryota</taxon>
        <taxon>Viridiplantae</taxon>
        <taxon>Streptophyta</taxon>
        <taxon>Embryophyta</taxon>
        <taxon>Tracheophyta</taxon>
        <taxon>Spermatophyta</taxon>
        <taxon>Magnoliopsida</taxon>
        <taxon>eudicotyledons</taxon>
        <taxon>Gunneridae</taxon>
        <taxon>Pentapetalae</taxon>
        <taxon>asterids</taxon>
        <taxon>campanulids</taxon>
        <taxon>Apiales</taxon>
        <taxon>Apiaceae</taxon>
        <taxon>Apioideae</taxon>
        <taxon>apioid superclade</taxon>
        <taxon>Tordylieae</taxon>
        <taxon>Tordyliinae</taxon>
        <taxon>Heracleum</taxon>
    </lineage>
</organism>
<feature type="transmembrane region" description="Helical" evidence="2">
    <location>
        <begin position="69"/>
        <end position="90"/>
    </location>
</feature>
<evidence type="ECO:0000313" key="3">
    <source>
        <dbReference type="EMBL" id="KAK1393702.1"/>
    </source>
</evidence>
<dbReference type="PANTHER" id="PTHR48006">
    <property type="entry name" value="LEUCINE-RICH REPEAT-CONTAINING PROTEIN DDB_G0281931-RELATED"/>
    <property type="match status" value="1"/>
</dbReference>
<evidence type="ECO:0000313" key="4">
    <source>
        <dbReference type="Proteomes" id="UP001237642"/>
    </source>
</evidence>
<name>A0AAD8J0I1_9APIA</name>
<dbReference type="AlphaFoldDB" id="A0AAD8J0I1"/>
<sequence>MAIQAFQWWFSASHRGSIVSPFIVYETLQIRFVYTGKGTTGVPVRGTYGPLISAISIEYDSSPNRKWKIIIAVVVVASVFLLLFLGISWWKGYLGCRISKEEVLRGLDLHTGVFTFQQIKADTDKFSAVNKIEEGGFGPVYKVPKKIIIDYDTSLEKGLEHLDLLPVVYFYCLEEHLV</sequence>
<dbReference type="Gene3D" id="3.30.200.20">
    <property type="entry name" value="Phosphorylase Kinase, domain 1"/>
    <property type="match status" value="1"/>
</dbReference>
<accession>A0AAD8J0I1</accession>